<evidence type="ECO:0000313" key="1">
    <source>
        <dbReference type="EMBL" id="KAL0158267.1"/>
    </source>
</evidence>
<dbReference type="Proteomes" id="UP001529510">
    <property type="component" value="Unassembled WGS sequence"/>
</dbReference>
<reference evidence="1 2" key="1">
    <citation type="submission" date="2024-05" db="EMBL/GenBank/DDBJ databases">
        <title>Genome sequencing and assembly of Indian major carp, Cirrhinus mrigala (Hamilton, 1822).</title>
        <authorList>
            <person name="Mohindra V."/>
            <person name="Chowdhury L.M."/>
            <person name="Lal K."/>
            <person name="Jena J.K."/>
        </authorList>
    </citation>
    <scope>NUCLEOTIDE SEQUENCE [LARGE SCALE GENOMIC DNA]</scope>
    <source>
        <strain evidence="1">CM1030</strain>
        <tissue evidence="1">Blood</tissue>
    </source>
</reference>
<name>A0ABD0N836_CIRMR</name>
<dbReference type="AlphaFoldDB" id="A0ABD0N836"/>
<dbReference type="PANTHER" id="PTHR46882:SF1">
    <property type="entry name" value="PLECKSTRIN HOMOLOGY DOMAIN-CONTAINING FAMILY N MEMBER 1"/>
    <property type="match status" value="1"/>
</dbReference>
<dbReference type="InterPro" id="IPR042835">
    <property type="entry name" value="PLEKHN1"/>
</dbReference>
<comment type="caution">
    <text evidence="1">The sequence shown here is derived from an EMBL/GenBank/DDBJ whole genome shotgun (WGS) entry which is preliminary data.</text>
</comment>
<dbReference type="EMBL" id="JAMKFB020000023">
    <property type="protein sequence ID" value="KAL0158267.1"/>
    <property type="molecule type" value="Genomic_DNA"/>
</dbReference>
<keyword evidence="2" id="KW-1185">Reference proteome</keyword>
<organism evidence="1 2">
    <name type="scientific">Cirrhinus mrigala</name>
    <name type="common">Mrigala</name>
    <dbReference type="NCBI Taxonomy" id="683832"/>
    <lineage>
        <taxon>Eukaryota</taxon>
        <taxon>Metazoa</taxon>
        <taxon>Chordata</taxon>
        <taxon>Craniata</taxon>
        <taxon>Vertebrata</taxon>
        <taxon>Euteleostomi</taxon>
        <taxon>Actinopterygii</taxon>
        <taxon>Neopterygii</taxon>
        <taxon>Teleostei</taxon>
        <taxon>Ostariophysi</taxon>
        <taxon>Cypriniformes</taxon>
        <taxon>Cyprinidae</taxon>
        <taxon>Labeoninae</taxon>
        <taxon>Labeonini</taxon>
        <taxon>Cirrhinus</taxon>
    </lineage>
</organism>
<gene>
    <name evidence="1" type="ORF">M9458_046343</name>
</gene>
<dbReference type="PANTHER" id="PTHR46882">
    <property type="entry name" value="PLECKSTRIN HOMOLOGY DOMAIN-CONTAINING FAMILY N MEMBER 1"/>
    <property type="match status" value="1"/>
</dbReference>
<evidence type="ECO:0000313" key="2">
    <source>
        <dbReference type="Proteomes" id="UP001529510"/>
    </source>
</evidence>
<protein>
    <submittedName>
        <fullName evidence="1">Uncharacterized protein</fullName>
    </submittedName>
</protein>
<accession>A0ABD0N836</accession>
<sequence>MSPKDLQVIENIKWDPPFPYDPASGWKKSSINVKNYGRMIHSSKVRFRFLHCQ</sequence>
<feature type="non-terminal residue" evidence="1">
    <location>
        <position position="53"/>
    </location>
</feature>
<proteinExistence type="predicted"/>